<dbReference type="EMBL" id="MN739967">
    <property type="protein sequence ID" value="QHT80336.1"/>
    <property type="molecule type" value="Genomic_DNA"/>
</dbReference>
<reference evidence="1" key="1">
    <citation type="journal article" date="2020" name="Nature">
        <title>Giant virus diversity and host interactions through global metagenomics.</title>
        <authorList>
            <person name="Schulz F."/>
            <person name="Roux S."/>
            <person name="Paez-Espino D."/>
            <person name="Jungbluth S."/>
            <person name="Walsh D.A."/>
            <person name="Denef V.J."/>
            <person name="McMahon K.D."/>
            <person name="Konstantinidis K.T."/>
            <person name="Eloe-Fadrosh E.A."/>
            <person name="Kyrpides N.C."/>
            <person name="Woyke T."/>
        </authorList>
    </citation>
    <scope>NUCLEOTIDE SEQUENCE</scope>
    <source>
        <strain evidence="1">GVMAG-M-3300023184-120</strain>
    </source>
</reference>
<name>A0A6C0HJP3_9ZZZZ</name>
<evidence type="ECO:0000313" key="1">
    <source>
        <dbReference type="EMBL" id="QHT80336.1"/>
    </source>
</evidence>
<dbReference type="AlphaFoldDB" id="A0A6C0HJP3"/>
<sequence>MEDKDLVDQITLINDMRDVREFKGVTFSNYKKNDVKKQLLLSIYNGKLEPACYWCAELVCSASFMDIWDVYILYLGKYIHIGNPKLAIYLNKRFQIFRNIMVQGFFFSELDLRNHKTIRSLFAEITCVFTHAQKKTGFETIKINKEEEFDLTKMSERLKADSLSYTQSFLQKKDPPETTIALNELMYHITPTKTHTCNMMEACYWLEWLIEFDHVCKKRSQPCKCERRYEIPVETKFQCELIWMIWDGLLYNTKQSGNTFVNAVMTSLLDLFCIKFSTCCIKKRRFLLYFAIAMICEPFHCDLDIIQDKTILNHTLTQLPNIYKQIKKNEIRPKTDYLFSGMEDTVNLEISKKKMDWMNNVNIFSQNSAVTDDL</sequence>
<accession>A0A6C0HJP3</accession>
<protein>
    <submittedName>
        <fullName evidence="1">Uncharacterized protein</fullName>
    </submittedName>
</protein>
<organism evidence="1">
    <name type="scientific">viral metagenome</name>
    <dbReference type="NCBI Taxonomy" id="1070528"/>
    <lineage>
        <taxon>unclassified sequences</taxon>
        <taxon>metagenomes</taxon>
        <taxon>organismal metagenomes</taxon>
    </lineage>
</organism>
<proteinExistence type="predicted"/>